<comment type="caution">
    <text evidence="1">The sequence shown here is derived from an EMBL/GenBank/DDBJ whole genome shotgun (WGS) entry which is preliminary data.</text>
</comment>
<reference evidence="1 2" key="1">
    <citation type="journal article" date="2019" name="Sci. Data">
        <title>Hybrid genome assembly and annotation of Danionella translucida.</title>
        <authorList>
            <person name="Kadobianskyi M."/>
            <person name="Schulze L."/>
            <person name="Schuelke M."/>
            <person name="Judkewitz B."/>
        </authorList>
    </citation>
    <scope>NUCLEOTIDE SEQUENCE [LARGE SCALE GENOMIC DNA]</scope>
    <source>
        <strain evidence="1 2">Bolton</strain>
    </source>
</reference>
<dbReference type="Proteomes" id="UP000316079">
    <property type="component" value="Unassembled WGS sequence"/>
</dbReference>
<protein>
    <submittedName>
        <fullName evidence="1">Uncharacterized protein</fullName>
    </submittedName>
</protein>
<evidence type="ECO:0000313" key="2">
    <source>
        <dbReference type="Proteomes" id="UP000316079"/>
    </source>
</evidence>
<proteinExistence type="predicted"/>
<accession>A0A553RCR6</accession>
<organism evidence="1 2">
    <name type="scientific">Danionella cerebrum</name>
    <dbReference type="NCBI Taxonomy" id="2873325"/>
    <lineage>
        <taxon>Eukaryota</taxon>
        <taxon>Metazoa</taxon>
        <taxon>Chordata</taxon>
        <taxon>Craniata</taxon>
        <taxon>Vertebrata</taxon>
        <taxon>Euteleostomi</taxon>
        <taxon>Actinopterygii</taxon>
        <taxon>Neopterygii</taxon>
        <taxon>Teleostei</taxon>
        <taxon>Ostariophysi</taxon>
        <taxon>Cypriniformes</taxon>
        <taxon>Danionidae</taxon>
        <taxon>Danioninae</taxon>
        <taxon>Danionella</taxon>
    </lineage>
</organism>
<dbReference type="AlphaFoldDB" id="A0A553RCR6"/>
<gene>
    <name evidence="1" type="ORF">DNTS_008530</name>
</gene>
<dbReference type="OrthoDB" id="7331812at2759"/>
<name>A0A553RCR6_9TELE</name>
<sequence>MLLDTTESSEELLVQKERDRLMYIDQIDPNAGFGLRSPSGLLMSSDSSVVTLSFTSEQRMKSASSNFTEFLFLLAWAASPSETAACLKGTSHRRR</sequence>
<keyword evidence="2" id="KW-1185">Reference proteome</keyword>
<evidence type="ECO:0000313" key="1">
    <source>
        <dbReference type="EMBL" id="TRY99969.1"/>
    </source>
</evidence>
<dbReference type="EMBL" id="SRMA01024859">
    <property type="protein sequence ID" value="TRY99969.1"/>
    <property type="molecule type" value="Genomic_DNA"/>
</dbReference>